<evidence type="ECO:0000313" key="4">
    <source>
        <dbReference type="EMBL" id="KGX93323.1"/>
    </source>
</evidence>
<feature type="domain" description="HTH cro/C1-type" evidence="3">
    <location>
        <begin position="7"/>
        <end position="67"/>
    </location>
</feature>
<protein>
    <recommendedName>
        <fullName evidence="3">HTH cro/C1-type domain-containing protein</fullName>
    </recommendedName>
</protein>
<dbReference type="AlphaFoldDB" id="A0A0A5GPZ7"/>
<keyword evidence="2" id="KW-0812">Transmembrane</keyword>
<evidence type="ECO:0000256" key="1">
    <source>
        <dbReference type="SAM" id="MobiDB-lite"/>
    </source>
</evidence>
<dbReference type="InterPro" id="IPR001387">
    <property type="entry name" value="Cro/C1-type_HTH"/>
</dbReference>
<keyword evidence="2" id="KW-1133">Transmembrane helix</keyword>
<evidence type="ECO:0000256" key="2">
    <source>
        <dbReference type="SAM" id="Phobius"/>
    </source>
</evidence>
<accession>A0A0A5GPZ7</accession>
<dbReference type="Proteomes" id="UP000030528">
    <property type="component" value="Unassembled WGS sequence"/>
</dbReference>
<dbReference type="SUPFAM" id="SSF47413">
    <property type="entry name" value="lambda repressor-like DNA-binding domains"/>
    <property type="match status" value="1"/>
</dbReference>
<reference evidence="4 5" key="1">
    <citation type="submission" date="2013-08" db="EMBL/GenBank/DDBJ databases">
        <authorList>
            <person name="Huang J."/>
            <person name="Wang G."/>
        </authorList>
    </citation>
    <scope>NUCLEOTIDE SEQUENCE [LARGE SCALE GENOMIC DNA]</scope>
    <source>
        <strain evidence="4 5">JSM 076056</strain>
    </source>
</reference>
<dbReference type="PANTHER" id="PTHR34475">
    <property type="match status" value="1"/>
</dbReference>
<feature type="compositionally biased region" description="Basic and acidic residues" evidence="1">
    <location>
        <begin position="171"/>
        <end position="184"/>
    </location>
</feature>
<dbReference type="EMBL" id="AVPE01000003">
    <property type="protein sequence ID" value="KGX93323.1"/>
    <property type="molecule type" value="Genomic_DNA"/>
</dbReference>
<name>A0A0A5GPZ7_9BACI</name>
<dbReference type="RefSeq" id="WP_026799843.1">
    <property type="nucleotide sequence ID" value="NZ_AULI01000005.1"/>
</dbReference>
<keyword evidence="2" id="KW-0472">Membrane</keyword>
<feature type="region of interest" description="Disordered" evidence="1">
    <location>
        <begin position="69"/>
        <end position="99"/>
    </location>
</feature>
<organism evidence="4 5">
    <name type="scientific">Pontibacillus halophilus JSM 076056 = DSM 19796</name>
    <dbReference type="NCBI Taxonomy" id="1385510"/>
    <lineage>
        <taxon>Bacteria</taxon>
        <taxon>Bacillati</taxon>
        <taxon>Bacillota</taxon>
        <taxon>Bacilli</taxon>
        <taxon>Bacillales</taxon>
        <taxon>Bacillaceae</taxon>
        <taxon>Pontibacillus</taxon>
    </lineage>
</organism>
<dbReference type="Pfam" id="PF13413">
    <property type="entry name" value="HTH_25"/>
    <property type="match status" value="1"/>
</dbReference>
<dbReference type="PANTHER" id="PTHR34475:SF1">
    <property type="entry name" value="CYTOSKELETON PROTEIN RODZ"/>
    <property type="match status" value="1"/>
</dbReference>
<feature type="compositionally biased region" description="Basic and acidic residues" evidence="1">
    <location>
        <begin position="88"/>
        <end position="97"/>
    </location>
</feature>
<feature type="transmembrane region" description="Helical" evidence="2">
    <location>
        <begin position="101"/>
        <end position="128"/>
    </location>
</feature>
<dbReference type="Gene3D" id="1.10.260.40">
    <property type="entry name" value="lambda repressor-like DNA-binding domains"/>
    <property type="match status" value="1"/>
</dbReference>
<feature type="region of interest" description="Disordered" evidence="1">
    <location>
        <begin position="131"/>
        <end position="237"/>
    </location>
</feature>
<dbReference type="PROSITE" id="PS50943">
    <property type="entry name" value="HTH_CROC1"/>
    <property type="match status" value="1"/>
</dbReference>
<dbReference type="SMART" id="SM00530">
    <property type="entry name" value="HTH_XRE"/>
    <property type="match status" value="1"/>
</dbReference>
<dbReference type="eggNOG" id="COG1426">
    <property type="taxonomic scope" value="Bacteria"/>
</dbReference>
<dbReference type="STRING" id="1385510.GCA_000425205_01396"/>
<dbReference type="OrthoDB" id="9797543at2"/>
<sequence>MEIGDRLKEAREAKGLSLDDVQQETKIQKRYLQAIETGNFSIMPGKFYTRAFIRQYAEAVGLDPDEVMEEHKGELPSSGDEEYVQYSRAERQREQQSDKTSVFASAFPKLIVGALLIGVVVLIAFFVINGTGNGDANETNEAETSDGGEPISINESDEEEAEEATAEGQEDESKNENEEKKAEKAEDEAASDQEKSDEESEQTDKEDTPSEEEKSAEEESKPEIKLVQQGSENAPTHTFEVTGVNDELKVEIQSANTYLNVENLDGKSFYADAFPKQGESDTKTFDLSGEKGVYLNVGRTVDTTIKINGVELQYPVKPADKPHQKFEIKVKESSQ</sequence>
<proteinExistence type="predicted"/>
<dbReference type="InterPro" id="IPR050400">
    <property type="entry name" value="Bact_Cytoskel_RodZ"/>
</dbReference>
<dbReference type="InterPro" id="IPR010982">
    <property type="entry name" value="Lambda_DNA-bd_dom_sf"/>
</dbReference>
<keyword evidence="5" id="KW-1185">Reference proteome</keyword>
<evidence type="ECO:0000313" key="5">
    <source>
        <dbReference type="Proteomes" id="UP000030528"/>
    </source>
</evidence>
<feature type="compositionally biased region" description="Basic and acidic residues" evidence="1">
    <location>
        <begin position="202"/>
        <end position="224"/>
    </location>
</feature>
<feature type="compositionally biased region" description="Acidic residues" evidence="1">
    <location>
        <begin position="155"/>
        <end position="170"/>
    </location>
</feature>
<evidence type="ECO:0000259" key="3">
    <source>
        <dbReference type="PROSITE" id="PS50943"/>
    </source>
</evidence>
<dbReference type="GO" id="GO:0003677">
    <property type="term" value="F:DNA binding"/>
    <property type="evidence" value="ECO:0007669"/>
    <property type="project" value="InterPro"/>
</dbReference>
<feature type="compositionally biased region" description="Acidic residues" evidence="1">
    <location>
        <begin position="185"/>
        <end position="201"/>
    </location>
</feature>
<gene>
    <name evidence="4" type="ORF">N781_11860</name>
</gene>
<comment type="caution">
    <text evidence="4">The sequence shown here is derived from an EMBL/GenBank/DDBJ whole genome shotgun (WGS) entry which is preliminary data.</text>
</comment>
<dbReference type="CDD" id="cd00093">
    <property type="entry name" value="HTH_XRE"/>
    <property type="match status" value="1"/>
</dbReference>